<evidence type="ECO:0000256" key="7">
    <source>
        <dbReference type="ARBA" id="ARBA00022801"/>
    </source>
</evidence>
<evidence type="ECO:0000256" key="10">
    <source>
        <dbReference type="ARBA" id="ARBA00041300"/>
    </source>
</evidence>
<feature type="domain" description="SWIM-type" evidence="18">
    <location>
        <begin position="695"/>
        <end position="732"/>
    </location>
</feature>
<evidence type="ECO:0000313" key="20">
    <source>
        <dbReference type="Proteomes" id="UP001219518"/>
    </source>
</evidence>
<dbReference type="EC" id="3.4.19.12" evidence="4"/>
<keyword evidence="7 19" id="KW-0378">Hydrolase</keyword>
<accession>A0AAE1I056</accession>
<dbReference type="Proteomes" id="UP001219518">
    <property type="component" value="Unassembled WGS sequence"/>
</dbReference>
<evidence type="ECO:0000259" key="16">
    <source>
        <dbReference type="PROSITE" id="PS50235"/>
    </source>
</evidence>
<evidence type="ECO:0000256" key="11">
    <source>
        <dbReference type="ARBA" id="ARBA00042154"/>
    </source>
</evidence>
<dbReference type="SUPFAM" id="SSF68906">
    <property type="entry name" value="SAP domain"/>
    <property type="match status" value="1"/>
</dbReference>
<evidence type="ECO:0000259" key="17">
    <source>
        <dbReference type="PROSITE" id="PS50800"/>
    </source>
</evidence>
<dbReference type="InterPro" id="IPR028889">
    <property type="entry name" value="USP"/>
</dbReference>
<dbReference type="InterPro" id="IPR003034">
    <property type="entry name" value="SAP_dom"/>
</dbReference>
<proteinExistence type="inferred from homology"/>
<dbReference type="AlphaFoldDB" id="A0AAE1I056"/>
<dbReference type="PANTHER" id="PTHR24006">
    <property type="entry name" value="UBIQUITIN CARBOXYL-TERMINAL HYDROLASE"/>
    <property type="match status" value="1"/>
</dbReference>
<keyword evidence="6" id="KW-0833">Ubl conjugation pathway</keyword>
<evidence type="ECO:0000259" key="18">
    <source>
        <dbReference type="PROSITE" id="PS50966"/>
    </source>
</evidence>
<dbReference type="PROSITE" id="PS50966">
    <property type="entry name" value="ZF_SWIM"/>
    <property type="match status" value="1"/>
</dbReference>
<evidence type="ECO:0000256" key="15">
    <source>
        <dbReference type="SAM" id="MobiDB-lite"/>
    </source>
</evidence>
<gene>
    <name evidence="19" type="ORF">KUF71_025033</name>
</gene>
<dbReference type="InterPro" id="IPR007527">
    <property type="entry name" value="Znf_SWIM"/>
</dbReference>
<dbReference type="Pfam" id="PF00443">
    <property type="entry name" value="UCH"/>
    <property type="match status" value="1"/>
</dbReference>
<dbReference type="GO" id="GO:0005730">
    <property type="term" value="C:nucleolus"/>
    <property type="evidence" value="ECO:0007669"/>
    <property type="project" value="UniProtKB-SubCell"/>
</dbReference>
<comment type="similarity">
    <text evidence="3">Belongs to the peptidase C19 family.</text>
</comment>
<evidence type="ECO:0000256" key="14">
    <source>
        <dbReference type="PROSITE-ProRule" id="PRU00325"/>
    </source>
</evidence>
<dbReference type="InterPro" id="IPR038765">
    <property type="entry name" value="Papain-like_cys_pep_sf"/>
</dbReference>
<reference evidence="19" key="1">
    <citation type="submission" date="2021-07" db="EMBL/GenBank/DDBJ databases">
        <authorList>
            <person name="Catto M.A."/>
            <person name="Jacobson A."/>
            <person name="Kennedy G."/>
            <person name="Labadie P."/>
            <person name="Hunt B.G."/>
            <person name="Srinivasan R."/>
        </authorList>
    </citation>
    <scope>NUCLEOTIDE SEQUENCE</scope>
    <source>
        <strain evidence="19">PL_HMW_Pooled</strain>
        <tissue evidence="19">Head</tissue>
    </source>
</reference>
<keyword evidence="14" id="KW-0862">Zinc</keyword>
<dbReference type="GO" id="GO:0004843">
    <property type="term" value="F:cysteine-type deubiquitinase activity"/>
    <property type="evidence" value="ECO:0007669"/>
    <property type="project" value="UniProtKB-EC"/>
</dbReference>
<comment type="subcellular location">
    <subcellularLocation>
        <location evidence="2">Nucleus</location>
        <location evidence="2">Nucleolus</location>
    </subcellularLocation>
</comment>
<dbReference type="PANTHER" id="PTHR24006:SF758">
    <property type="entry name" value="UBIQUITIN CARBOXYL-TERMINAL HYDROLASE 36"/>
    <property type="match status" value="1"/>
</dbReference>
<keyword evidence="5" id="KW-0645">Protease</keyword>
<evidence type="ECO:0000256" key="9">
    <source>
        <dbReference type="ARBA" id="ARBA00039432"/>
    </source>
</evidence>
<dbReference type="InterPro" id="IPR036361">
    <property type="entry name" value="SAP_dom_sf"/>
</dbReference>
<dbReference type="SUPFAM" id="SSF54001">
    <property type="entry name" value="Cysteine proteinases"/>
    <property type="match status" value="1"/>
</dbReference>
<dbReference type="GO" id="GO:0005829">
    <property type="term" value="C:cytosol"/>
    <property type="evidence" value="ECO:0007669"/>
    <property type="project" value="TreeGrafter"/>
</dbReference>
<feature type="domain" description="USP" evidence="16">
    <location>
        <begin position="32"/>
        <end position="304"/>
    </location>
</feature>
<feature type="compositionally biased region" description="Acidic residues" evidence="15">
    <location>
        <begin position="619"/>
        <end position="642"/>
    </location>
</feature>
<keyword evidence="20" id="KW-1185">Reference proteome</keyword>
<dbReference type="GO" id="GO:0006508">
    <property type="term" value="P:proteolysis"/>
    <property type="evidence" value="ECO:0007669"/>
    <property type="project" value="UniProtKB-KW"/>
</dbReference>
<evidence type="ECO:0000256" key="12">
    <source>
        <dbReference type="ARBA" id="ARBA00042420"/>
    </source>
</evidence>
<evidence type="ECO:0000256" key="6">
    <source>
        <dbReference type="ARBA" id="ARBA00022786"/>
    </source>
</evidence>
<sequence>MSLHPFLSCPFTQFILFHTPNFIKWIQASPHLAECNSPRSCLTCRLIKTWRQLRSCKEYDCVRPASFVDGVRELFCTSRLTPVLRAKAKNLPQEDAHEFVVFLLQRLDEEFLEENAPKGVDFISKLSSPISRIFGGWQLTKCTCSSSNCGFTSQTYSPFTNLQLLVKDVHDVQEAINNYVAPSQLSYHCIACGKESEDNFKQFQCYSTPNTLMLQLQRFRENGSKISSDITINQSITVGNGNYEFMGAVLHIGTSSECGHYIAVTKCPDNRFSIFDDKEVTSVRSFPGGTSLSKNAYILIYSRQSAVVYGTPTKKSPFVVTDLLGEKTVDKASSSQSSNDYNIVSKTHMIPKDFVGISPTAGTNPKCSFETSPMKQLPVVPGTTQGIVSPLVSSSQSSHDYNIITQTHMLSRDDELGCTPLSPERTSPSFQANTPPYFQKFTDLPPRPPEECIDTPETQDNSDDGIGISSPEVEVPLNKKFQPIVLYSSEVPGALLPKNPISSNSMQALKRWLMCRGLPQNGKKEDLVERIALVIGKGKSHILDPKIDKGKWYQAKADAQATDRRLELISSQSFIATQQGIKFPSKGWKPFPSADIPSMFNYGHIYFYTVESRPTLQTEESDTDSGCEEDQEDQPEAADPLEQENFSLNEVQVLRKGLRFLKSKFVRGLEDVKDARCYYVRGHVRASMKLEAHTVSVALSLRSGNVQLCECDCIQRSLGRCSHVCAVLLHIWSHIKLNGYGGKISDLHIDGLVASHLG</sequence>
<evidence type="ECO:0000256" key="4">
    <source>
        <dbReference type="ARBA" id="ARBA00012759"/>
    </source>
</evidence>
<evidence type="ECO:0000256" key="5">
    <source>
        <dbReference type="ARBA" id="ARBA00022670"/>
    </source>
</evidence>
<dbReference type="GO" id="GO:0016579">
    <property type="term" value="P:protein deubiquitination"/>
    <property type="evidence" value="ECO:0007669"/>
    <property type="project" value="InterPro"/>
</dbReference>
<keyword evidence="8" id="KW-0788">Thiol protease</keyword>
<name>A0AAE1I056_9NEOP</name>
<comment type="caution">
    <text evidence="19">The sequence shown here is derived from an EMBL/GenBank/DDBJ whole genome shotgun (WGS) entry which is preliminary data.</text>
</comment>
<dbReference type="PROSITE" id="PS50235">
    <property type="entry name" value="USP_3"/>
    <property type="match status" value="1"/>
</dbReference>
<evidence type="ECO:0000256" key="2">
    <source>
        <dbReference type="ARBA" id="ARBA00004604"/>
    </source>
</evidence>
<evidence type="ECO:0000256" key="13">
    <source>
        <dbReference type="ARBA" id="ARBA00043009"/>
    </source>
</evidence>
<keyword evidence="14" id="KW-0479">Metal-binding</keyword>
<dbReference type="InterPro" id="IPR050164">
    <property type="entry name" value="Peptidase_C19"/>
</dbReference>
<protein>
    <recommendedName>
        <fullName evidence="9">Ubiquitin carboxyl-terminal hydrolase 36</fullName>
        <ecNumber evidence="4">3.4.19.12</ecNumber>
    </recommendedName>
    <alternativeName>
        <fullName evidence="12">Deubiquitinating enzyme 36</fullName>
    </alternativeName>
    <alternativeName>
        <fullName evidence="11">Protein scrawny</fullName>
    </alternativeName>
    <alternativeName>
        <fullName evidence="10">Ubiquitin thioesterase 36</fullName>
    </alternativeName>
    <alternativeName>
        <fullName evidence="13">Ubiquitin-specific-processing protease 36</fullName>
    </alternativeName>
</protein>
<dbReference type="PROSITE" id="PS50800">
    <property type="entry name" value="SAP"/>
    <property type="match status" value="1"/>
</dbReference>
<organism evidence="19 20">
    <name type="scientific">Frankliniella fusca</name>
    <dbReference type="NCBI Taxonomy" id="407009"/>
    <lineage>
        <taxon>Eukaryota</taxon>
        <taxon>Metazoa</taxon>
        <taxon>Ecdysozoa</taxon>
        <taxon>Arthropoda</taxon>
        <taxon>Hexapoda</taxon>
        <taxon>Insecta</taxon>
        <taxon>Pterygota</taxon>
        <taxon>Neoptera</taxon>
        <taxon>Paraneoptera</taxon>
        <taxon>Thysanoptera</taxon>
        <taxon>Terebrantia</taxon>
        <taxon>Thripoidea</taxon>
        <taxon>Thripidae</taxon>
        <taxon>Frankliniella</taxon>
    </lineage>
</organism>
<evidence type="ECO:0000256" key="3">
    <source>
        <dbReference type="ARBA" id="ARBA00009085"/>
    </source>
</evidence>
<evidence type="ECO:0000313" key="19">
    <source>
        <dbReference type="EMBL" id="KAK3931097.1"/>
    </source>
</evidence>
<dbReference type="Pfam" id="PF02037">
    <property type="entry name" value="SAP"/>
    <property type="match status" value="1"/>
</dbReference>
<dbReference type="GO" id="GO:0008270">
    <property type="term" value="F:zinc ion binding"/>
    <property type="evidence" value="ECO:0007669"/>
    <property type="project" value="UniProtKB-KW"/>
</dbReference>
<dbReference type="Gene3D" id="3.90.70.10">
    <property type="entry name" value="Cysteine proteinases"/>
    <property type="match status" value="1"/>
</dbReference>
<feature type="domain" description="SAP" evidence="17">
    <location>
        <begin position="501"/>
        <end position="535"/>
    </location>
</feature>
<reference evidence="19" key="2">
    <citation type="journal article" date="2023" name="BMC Genomics">
        <title>Pest status, molecular evolution, and epigenetic factors derived from the genome assembly of Frankliniella fusca, a thysanopteran phytovirus vector.</title>
        <authorList>
            <person name="Catto M.A."/>
            <person name="Labadie P.E."/>
            <person name="Jacobson A.L."/>
            <person name="Kennedy G.G."/>
            <person name="Srinivasan R."/>
            <person name="Hunt B.G."/>
        </authorList>
    </citation>
    <scope>NUCLEOTIDE SEQUENCE</scope>
    <source>
        <strain evidence="19">PL_HMW_Pooled</strain>
    </source>
</reference>
<feature type="region of interest" description="Disordered" evidence="15">
    <location>
        <begin position="618"/>
        <end position="642"/>
    </location>
</feature>
<dbReference type="EMBL" id="JAHWGI010001417">
    <property type="protein sequence ID" value="KAK3931097.1"/>
    <property type="molecule type" value="Genomic_DNA"/>
</dbReference>
<comment type="catalytic activity">
    <reaction evidence="1">
        <text>Thiol-dependent hydrolysis of ester, thioester, amide, peptide and isopeptide bonds formed by the C-terminal Gly of ubiquitin (a 76-residue protein attached to proteins as an intracellular targeting signal).</text>
        <dbReference type="EC" id="3.4.19.12"/>
    </reaction>
</comment>
<keyword evidence="14" id="KW-0863">Zinc-finger</keyword>
<dbReference type="InterPro" id="IPR001394">
    <property type="entry name" value="Peptidase_C19_UCH"/>
</dbReference>
<evidence type="ECO:0000256" key="8">
    <source>
        <dbReference type="ARBA" id="ARBA00022807"/>
    </source>
</evidence>
<evidence type="ECO:0000256" key="1">
    <source>
        <dbReference type="ARBA" id="ARBA00000707"/>
    </source>
</evidence>